<dbReference type="PANTHER" id="PTHR11735">
    <property type="entry name" value="TRNA N6-ADENOSINE THREONYLCARBAMOYLTRANSFERASE"/>
    <property type="match status" value="1"/>
</dbReference>
<name>A0A096DEA6_FLAPL</name>
<dbReference type="HOGENOM" id="CLU_064886_0_0_9"/>
<evidence type="ECO:0000313" key="3">
    <source>
        <dbReference type="EMBL" id="KGF55834.1"/>
    </source>
</evidence>
<feature type="domain" description="Gcp-like" evidence="2">
    <location>
        <begin position="34"/>
        <end position="143"/>
    </location>
</feature>
<gene>
    <name evidence="3" type="ORF">HMPREF9460_01668</name>
</gene>
<comment type="caution">
    <text evidence="3">The sequence shown here is derived from an EMBL/GenBank/DDBJ whole genome shotgun (WGS) entry which is preliminary data.</text>
</comment>
<evidence type="ECO:0000259" key="2">
    <source>
        <dbReference type="Pfam" id="PF00814"/>
    </source>
</evidence>
<dbReference type="Proteomes" id="UP000029585">
    <property type="component" value="Unassembled WGS sequence"/>
</dbReference>
<dbReference type="InterPro" id="IPR022496">
    <property type="entry name" value="T6A_TsaB"/>
</dbReference>
<dbReference type="Pfam" id="PF00814">
    <property type="entry name" value="TsaD"/>
    <property type="match status" value="1"/>
</dbReference>
<dbReference type="InterPro" id="IPR000905">
    <property type="entry name" value="Gcp-like_dom"/>
</dbReference>
<evidence type="ECO:0000256" key="1">
    <source>
        <dbReference type="SAM" id="MobiDB-lite"/>
    </source>
</evidence>
<dbReference type="EMBL" id="ADLO01000054">
    <property type="protein sequence ID" value="KGF55834.1"/>
    <property type="molecule type" value="Genomic_DNA"/>
</dbReference>
<dbReference type="NCBIfam" id="TIGR03725">
    <property type="entry name" value="T6A_YeaZ"/>
    <property type="match status" value="1"/>
</dbReference>
<dbReference type="GO" id="GO:0005829">
    <property type="term" value="C:cytosol"/>
    <property type="evidence" value="ECO:0007669"/>
    <property type="project" value="TreeGrafter"/>
</dbReference>
<dbReference type="InterPro" id="IPR043129">
    <property type="entry name" value="ATPase_NBD"/>
</dbReference>
<feature type="region of interest" description="Disordered" evidence="1">
    <location>
        <begin position="225"/>
        <end position="261"/>
    </location>
</feature>
<evidence type="ECO:0000313" key="4">
    <source>
        <dbReference type="Proteomes" id="UP000029585"/>
    </source>
</evidence>
<dbReference type="GO" id="GO:0002949">
    <property type="term" value="P:tRNA threonylcarbamoyladenosine modification"/>
    <property type="evidence" value="ECO:0007669"/>
    <property type="project" value="InterPro"/>
</dbReference>
<dbReference type="AlphaFoldDB" id="A0A096DEA6"/>
<sequence>MKILALESSATACSVALCEDEALIAQSFQNNGLTHSRTLMPMAVSLLDNCGTALDAVELIAVAAGPGSFTGLRIGVAAAKGLAWPGNKPCAACSTLESMAWCLAHLDGEICAVMDARRNQVYNARFRAAGGRLERLCPDRAVGLDALADELKKSGNPQFLVGDGALLCYTTLKELGLDIRLAPPHLRHQSAWGVARCALELTRAGRLTDAAGLTPNYHRLSQAERERLEKEQHKGESCHGHGKSTHFGPPSAAAQAVHPAG</sequence>
<keyword evidence="4" id="KW-1185">Reference proteome</keyword>
<dbReference type="PATRIC" id="fig|742738.3.peg.1716"/>
<proteinExistence type="predicted"/>
<dbReference type="SUPFAM" id="SSF53067">
    <property type="entry name" value="Actin-like ATPase domain"/>
    <property type="match status" value="2"/>
</dbReference>
<reference evidence="3 4" key="1">
    <citation type="submission" date="2011-08" db="EMBL/GenBank/DDBJ databases">
        <title>The Genome Sequence of Clostridium orbiscindens 1_3_50AFAA.</title>
        <authorList>
            <consortium name="The Broad Institute Genome Sequencing Platform"/>
            <person name="Earl A."/>
            <person name="Ward D."/>
            <person name="Feldgarden M."/>
            <person name="Gevers D."/>
            <person name="Daigneault M."/>
            <person name="Strauss J."/>
            <person name="Allen-Vercoe E."/>
            <person name="Young S.K."/>
            <person name="Zeng Q."/>
            <person name="Gargeya S."/>
            <person name="Fitzgerald M."/>
            <person name="Haas B."/>
            <person name="Abouelleil A."/>
            <person name="Alvarado L."/>
            <person name="Arachchi H.M."/>
            <person name="Berlin A."/>
            <person name="Brown A."/>
            <person name="Chapman S.B."/>
            <person name="Chen Z."/>
            <person name="Dunbar C."/>
            <person name="Freedman E."/>
            <person name="Gearin G."/>
            <person name="Gellesch M."/>
            <person name="Goldberg J."/>
            <person name="Griggs A."/>
            <person name="Gujja S."/>
            <person name="Heiman D."/>
            <person name="Howarth C."/>
            <person name="Larson L."/>
            <person name="Lui A."/>
            <person name="MacDonald P.J.P."/>
            <person name="Montmayeur A."/>
            <person name="Murphy C."/>
            <person name="Neiman D."/>
            <person name="Pearson M."/>
            <person name="Priest M."/>
            <person name="Roberts A."/>
            <person name="Saif S."/>
            <person name="Shea T."/>
            <person name="Shenoy N."/>
            <person name="Sisk P."/>
            <person name="Stolte C."/>
            <person name="Sykes S."/>
            <person name="Wortman J."/>
            <person name="Nusbaum C."/>
            <person name="Birren B."/>
        </authorList>
    </citation>
    <scope>NUCLEOTIDE SEQUENCE [LARGE SCALE GENOMIC DNA]</scope>
    <source>
        <strain evidence="3 4">1_3_50AFAA</strain>
    </source>
</reference>
<feature type="compositionally biased region" description="Basic and acidic residues" evidence="1">
    <location>
        <begin position="225"/>
        <end position="239"/>
    </location>
</feature>
<dbReference type="GeneID" id="63973592"/>
<protein>
    <recommendedName>
        <fullName evidence="2">Gcp-like domain-containing protein</fullName>
    </recommendedName>
</protein>
<dbReference type="eggNOG" id="COG1214">
    <property type="taxonomic scope" value="Bacteria"/>
</dbReference>
<dbReference type="RefSeq" id="WP_007495636.1">
    <property type="nucleotide sequence ID" value="NZ_KN174162.1"/>
</dbReference>
<accession>A0A096DEA6</accession>
<dbReference type="Gene3D" id="3.30.420.40">
    <property type="match status" value="2"/>
</dbReference>
<dbReference type="CDD" id="cd24032">
    <property type="entry name" value="ASKHA_NBD_TsaB"/>
    <property type="match status" value="1"/>
</dbReference>
<dbReference type="PANTHER" id="PTHR11735:SF11">
    <property type="entry name" value="TRNA THREONYLCARBAMOYLADENOSINE BIOSYNTHESIS PROTEIN TSAB"/>
    <property type="match status" value="1"/>
</dbReference>
<organism evidence="3 4">
    <name type="scientific">Flavonifractor plautii 1_3_50AFAA</name>
    <dbReference type="NCBI Taxonomy" id="742738"/>
    <lineage>
        <taxon>Bacteria</taxon>
        <taxon>Bacillati</taxon>
        <taxon>Bacillota</taxon>
        <taxon>Clostridia</taxon>
        <taxon>Eubacteriales</taxon>
        <taxon>Oscillospiraceae</taxon>
        <taxon>Flavonifractor</taxon>
    </lineage>
</organism>